<dbReference type="EMBL" id="JASODW010000001">
    <property type="protein sequence ID" value="MDK6274157.1"/>
    <property type="molecule type" value="Genomic_DNA"/>
</dbReference>
<dbReference type="InterPro" id="IPR036390">
    <property type="entry name" value="WH_DNA-bd_sf"/>
</dbReference>
<gene>
    <name evidence="3" type="ORF">QP116_00045</name>
</gene>
<keyword evidence="3" id="KW-0378">Hydrolase</keyword>
<dbReference type="AlphaFoldDB" id="A0AAP4C5P5"/>
<accession>A0AAP4C5P5</accession>
<dbReference type="GO" id="GO:0016787">
    <property type="term" value="F:hydrolase activity"/>
    <property type="evidence" value="ECO:0007669"/>
    <property type="project" value="UniProtKB-KW"/>
</dbReference>
<dbReference type="InterPro" id="IPR015797">
    <property type="entry name" value="NUDIX_hydrolase-like_dom_sf"/>
</dbReference>
<dbReference type="PANTHER" id="PTHR43736">
    <property type="entry name" value="ADP-RIBOSE PYROPHOSPHATASE"/>
    <property type="match status" value="1"/>
</dbReference>
<dbReference type="CDD" id="cd18873">
    <property type="entry name" value="NUDIX_NadM_like"/>
    <property type="match status" value="1"/>
</dbReference>
<name>A0AAP4C5P5_9MICC</name>
<sequence>MHRWANVTERQNLQPELAVSVIVFGFRKSQPTSPLPYRIVIPLVERIREPFRGRYALPGGPLEPALSLDESAAVTFDNATGLDGYQSGYQRGYQPEQMHTFGGLNRTPEQNEPSPGLRVVTVAYWTLLQLTDLDAAQQVAESDPHLSWWDIDDLPEMAFDHRHIMDQALETLRNIQLDALAQATLPSKFVLADLRELAETIQGTRLDPGNFQRTIKNHPRIKPTGEFLEGTKHRPPRLYTLETTEAPETTEVNHD</sequence>
<dbReference type="InterPro" id="IPR054105">
    <property type="entry name" value="WHD_NrtR"/>
</dbReference>
<evidence type="ECO:0000256" key="1">
    <source>
        <dbReference type="SAM" id="MobiDB-lite"/>
    </source>
</evidence>
<dbReference type="SUPFAM" id="SSF55811">
    <property type="entry name" value="Nudix"/>
    <property type="match status" value="1"/>
</dbReference>
<evidence type="ECO:0000313" key="4">
    <source>
        <dbReference type="Proteomes" id="UP001240483"/>
    </source>
</evidence>
<feature type="region of interest" description="Disordered" evidence="1">
    <location>
        <begin position="209"/>
        <end position="232"/>
    </location>
</feature>
<dbReference type="RefSeq" id="WP_285332235.1">
    <property type="nucleotide sequence ID" value="NZ_JASODW010000001.1"/>
</dbReference>
<dbReference type="InterPro" id="IPR036388">
    <property type="entry name" value="WH-like_DNA-bd_sf"/>
</dbReference>
<dbReference type="Pfam" id="PF21906">
    <property type="entry name" value="WHD_NrtR"/>
    <property type="match status" value="1"/>
</dbReference>
<feature type="domain" description="NrtR DNA-binding winged helix" evidence="2">
    <location>
        <begin position="184"/>
        <end position="241"/>
    </location>
</feature>
<dbReference type="Gene3D" id="3.90.79.10">
    <property type="entry name" value="Nucleoside Triphosphate Pyrophosphohydrolase"/>
    <property type="match status" value="1"/>
</dbReference>
<dbReference type="Proteomes" id="UP001240483">
    <property type="component" value="Unassembled WGS sequence"/>
</dbReference>
<organism evidence="3 4">
    <name type="scientific">Pseudoglutamicibacter cumminsii</name>
    <dbReference type="NCBI Taxonomy" id="156979"/>
    <lineage>
        <taxon>Bacteria</taxon>
        <taxon>Bacillati</taxon>
        <taxon>Actinomycetota</taxon>
        <taxon>Actinomycetes</taxon>
        <taxon>Micrococcales</taxon>
        <taxon>Micrococcaceae</taxon>
        <taxon>Pseudoglutamicibacter</taxon>
    </lineage>
</organism>
<proteinExistence type="predicted"/>
<dbReference type="PANTHER" id="PTHR43736:SF4">
    <property type="entry name" value="SLR1690 PROTEIN"/>
    <property type="match status" value="1"/>
</dbReference>
<dbReference type="Gene3D" id="1.10.10.10">
    <property type="entry name" value="Winged helix-like DNA-binding domain superfamily/Winged helix DNA-binding domain"/>
    <property type="match status" value="1"/>
</dbReference>
<reference evidence="3" key="1">
    <citation type="submission" date="2023-05" db="EMBL/GenBank/DDBJ databases">
        <title>Cataloging the Phylogenetic Diversity of Human Bladder Bacteria.</title>
        <authorList>
            <person name="Du J."/>
        </authorList>
    </citation>
    <scope>NUCLEOTIDE SEQUENCE</scope>
    <source>
        <strain evidence="3">UMB9978</strain>
    </source>
</reference>
<evidence type="ECO:0000313" key="3">
    <source>
        <dbReference type="EMBL" id="MDK6274157.1"/>
    </source>
</evidence>
<evidence type="ECO:0000259" key="2">
    <source>
        <dbReference type="Pfam" id="PF21906"/>
    </source>
</evidence>
<comment type="caution">
    <text evidence="3">The sequence shown here is derived from an EMBL/GenBank/DDBJ whole genome shotgun (WGS) entry which is preliminary data.</text>
</comment>
<protein>
    <submittedName>
        <fullName evidence="3">NUDIX hydrolase</fullName>
    </submittedName>
</protein>
<dbReference type="SUPFAM" id="SSF46785">
    <property type="entry name" value="Winged helix' DNA-binding domain"/>
    <property type="match status" value="1"/>
</dbReference>